<name>A0ABV6PTC3_9BURK</name>
<dbReference type="CDD" id="cd07012">
    <property type="entry name" value="PBP2_Bug_TTT"/>
    <property type="match status" value="1"/>
</dbReference>
<dbReference type="InterPro" id="IPR042100">
    <property type="entry name" value="Bug_dom1"/>
</dbReference>
<dbReference type="PIRSF" id="PIRSF017082">
    <property type="entry name" value="YflP"/>
    <property type="match status" value="1"/>
</dbReference>
<dbReference type="PANTHER" id="PTHR42928:SF5">
    <property type="entry name" value="BLR1237 PROTEIN"/>
    <property type="match status" value="1"/>
</dbReference>
<keyword evidence="2" id="KW-0732">Signal</keyword>
<comment type="similarity">
    <text evidence="1">Belongs to the UPF0065 (bug) family.</text>
</comment>
<dbReference type="Proteomes" id="UP001589834">
    <property type="component" value="Unassembled WGS sequence"/>
</dbReference>
<feature type="chain" id="PRO_5047420172" evidence="2">
    <location>
        <begin position="29"/>
        <end position="322"/>
    </location>
</feature>
<proteinExistence type="inferred from homology"/>
<sequence length="322" mass="34547">MSISHFLRSLLCVATLLSAALFSVAAQAQVTRIVVPFNAGGATDSYVRAIADEMTRRGIQTIVENKPGGSGMIAADFVARAKPDGLTLFMGSNSTLANNVVLFKKMTYDPFKAFTPVSHIGYQPSILIARADAPFTSLKEYVAYAKAHPGQINRASVGAGNITNLAGVMLDRAAGITTTHIPYTGDPLAIQALLAGQVDVYVGSLTLALPYTQAGKLRVLGVFDDKRLEQLPNTPTLKESGYNLDAYAWYCLVAPAGTPVATVDKLNRTINEILQDKEFVAHASQIGVVRRGGTPQELGQFIQAEYDRWAPVLTELGLAKKF</sequence>
<reference evidence="3 4" key="1">
    <citation type="submission" date="2024-09" db="EMBL/GenBank/DDBJ databases">
        <authorList>
            <person name="Sun Q."/>
            <person name="Mori K."/>
        </authorList>
    </citation>
    <scope>NUCLEOTIDE SEQUENCE [LARGE SCALE GENOMIC DNA]</scope>
    <source>
        <strain evidence="3 4">NCAIM B.02336</strain>
    </source>
</reference>
<dbReference type="Gene3D" id="3.40.190.10">
    <property type="entry name" value="Periplasmic binding protein-like II"/>
    <property type="match status" value="1"/>
</dbReference>
<gene>
    <name evidence="3" type="ORF">ACFFGG_06555</name>
</gene>
<organism evidence="3 4">
    <name type="scientific">Ottowia pentelensis</name>
    <dbReference type="NCBI Taxonomy" id="511108"/>
    <lineage>
        <taxon>Bacteria</taxon>
        <taxon>Pseudomonadati</taxon>
        <taxon>Pseudomonadota</taxon>
        <taxon>Betaproteobacteria</taxon>
        <taxon>Burkholderiales</taxon>
        <taxon>Comamonadaceae</taxon>
        <taxon>Ottowia</taxon>
    </lineage>
</organism>
<keyword evidence="4" id="KW-1185">Reference proteome</keyword>
<dbReference type="InterPro" id="IPR005064">
    <property type="entry name" value="BUG"/>
</dbReference>
<dbReference type="Pfam" id="PF03401">
    <property type="entry name" value="TctC"/>
    <property type="match status" value="1"/>
</dbReference>
<dbReference type="PANTHER" id="PTHR42928">
    <property type="entry name" value="TRICARBOXYLATE-BINDING PROTEIN"/>
    <property type="match status" value="1"/>
</dbReference>
<accession>A0ABV6PTC3</accession>
<evidence type="ECO:0000313" key="3">
    <source>
        <dbReference type="EMBL" id="MFC0592213.1"/>
    </source>
</evidence>
<evidence type="ECO:0000256" key="2">
    <source>
        <dbReference type="SAM" id="SignalP"/>
    </source>
</evidence>
<evidence type="ECO:0000256" key="1">
    <source>
        <dbReference type="ARBA" id="ARBA00006987"/>
    </source>
</evidence>
<dbReference type="Gene3D" id="3.40.190.150">
    <property type="entry name" value="Bordetella uptake gene, domain 1"/>
    <property type="match status" value="1"/>
</dbReference>
<protein>
    <submittedName>
        <fullName evidence="3">Bug family tripartite tricarboxylate transporter substrate binding protein</fullName>
    </submittedName>
</protein>
<comment type="caution">
    <text evidence="3">The sequence shown here is derived from an EMBL/GenBank/DDBJ whole genome shotgun (WGS) entry which is preliminary data.</text>
</comment>
<dbReference type="RefSeq" id="WP_377481280.1">
    <property type="nucleotide sequence ID" value="NZ_JBHLTN010000012.1"/>
</dbReference>
<dbReference type="EMBL" id="JBHLTN010000012">
    <property type="protein sequence ID" value="MFC0592213.1"/>
    <property type="molecule type" value="Genomic_DNA"/>
</dbReference>
<dbReference type="SUPFAM" id="SSF53850">
    <property type="entry name" value="Periplasmic binding protein-like II"/>
    <property type="match status" value="1"/>
</dbReference>
<evidence type="ECO:0000313" key="4">
    <source>
        <dbReference type="Proteomes" id="UP001589834"/>
    </source>
</evidence>
<feature type="signal peptide" evidence="2">
    <location>
        <begin position="1"/>
        <end position="28"/>
    </location>
</feature>